<dbReference type="AlphaFoldDB" id="A0AAV1XQA4"/>
<evidence type="ECO:0000259" key="7">
    <source>
        <dbReference type="Pfam" id="PF14693"/>
    </source>
</evidence>
<dbReference type="Pfam" id="PF01386">
    <property type="entry name" value="Ribosomal_L25p"/>
    <property type="match status" value="1"/>
</dbReference>
<dbReference type="PANTHER" id="PTHR33284">
    <property type="entry name" value="RIBOSOMAL PROTEIN L25/GLN-TRNA SYNTHETASE, ANTI-CODON-BINDING DOMAIN-CONTAINING PROTEIN"/>
    <property type="match status" value="1"/>
</dbReference>
<evidence type="ECO:0000313" key="8">
    <source>
        <dbReference type="EMBL" id="CAL0323417.1"/>
    </source>
</evidence>
<dbReference type="GO" id="GO:0008097">
    <property type="term" value="F:5S rRNA binding"/>
    <property type="evidence" value="ECO:0007669"/>
    <property type="project" value="TreeGrafter"/>
</dbReference>
<dbReference type="InterPro" id="IPR011035">
    <property type="entry name" value="Ribosomal_bL25/Gln-tRNA_synth"/>
</dbReference>
<dbReference type="Pfam" id="PF14693">
    <property type="entry name" value="Ribosomal_TL5_C"/>
    <property type="match status" value="1"/>
</dbReference>
<dbReference type="GO" id="GO:0006412">
    <property type="term" value="P:translation"/>
    <property type="evidence" value="ECO:0007669"/>
    <property type="project" value="InterPro"/>
</dbReference>
<dbReference type="InterPro" id="IPR037121">
    <property type="entry name" value="Ribosomal_bL25_C"/>
</dbReference>
<accession>A0AAV1XQA4</accession>
<comment type="caution">
    <text evidence="8">The sequence shown here is derived from an EMBL/GenBank/DDBJ whole genome shotgun (WGS) entry which is preliminary data.</text>
</comment>
<dbReference type="InterPro" id="IPR029751">
    <property type="entry name" value="Ribosomal_L25_dom"/>
</dbReference>
<name>A0AAV1XQA4_LUPLU</name>
<keyword evidence="3" id="KW-0689">Ribosomal protein</keyword>
<dbReference type="Proteomes" id="UP001497480">
    <property type="component" value="Unassembled WGS sequence"/>
</dbReference>
<evidence type="ECO:0000313" key="9">
    <source>
        <dbReference type="Proteomes" id="UP001497480"/>
    </source>
</evidence>
<dbReference type="GO" id="GO:0003735">
    <property type="term" value="F:structural constituent of ribosome"/>
    <property type="evidence" value="ECO:0007669"/>
    <property type="project" value="InterPro"/>
</dbReference>
<dbReference type="PANTHER" id="PTHR33284:SF1">
    <property type="entry name" value="RIBOSOMAL PROTEIN L25_GLN-TRNA SYNTHETASE, ANTI-CODON-BINDING DOMAIN-CONTAINING PROTEIN"/>
    <property type="match status" value="1"/>
</dbReference>
<evidence type="ECO:0000256" key="1">
    <source>
        <dbReference type="ARBA" id="ARBA00022730"/>
    </source>
</evidence>
<protein>
    <recommendedName>
        <fullName evidence="10">Ribosomal protein L25 beta domain-containing protein</fullName>
    </recommendedName>
</protein>
<keyword evidence="4" id="KW-0687">Ribonucleoprotein</keyword>
<keyword evidence="1" id="KW-0699">rRNA-binding</keyword>
<organism evidence="8 9">
    <name type="scientific">Lupinus luteus</name>
    <name type="common">European yellow lupine</name>
    <dbReference type="NCBI Taxonomy" id="3873"/>
    <lineage>
        <taxon>Eukaryota</taxon>
        <taxon>Viridiplantae</taxon>
        <taxon>Streptophyta</taxon>
        <taxon>Embryophyta</taxon>
        <taxon>Tracheophyta</taxon>
        <taxon>Spermatophyta</taxon>
        <taxon>Magnoliopsida</taxon>
        <taxon>eudicotyledons</taxon>
        <taxon>Gunneridae</taxon>
        <taxon>Pentapetalae</taxon>
        <taxon>rosids</taxon>
        <taxon>fabids</taxon>
        <taxon>Fabales</taxon>
        <taxon>Fabaceae</taxon>
        <taxon>Papilionoideae</taxon>
        <taxon>50 kb inversion clade</taxon>
        <taxon>genistoids sensu lato</taxon>
        <taxon>core genistoids</taxon>
        <taxon>Genisteae</taxon>
        <taxon>Lupinus</taxon>
    </lineage>
</organism>
<feature type="domain" description="Large ribosomal subunit protein bL25 beta" evidence="7">
    <location>
        <begin position="169"/>
        <end position="252"/>
    </location>
</feature>
<keyword evidence="9" id="KW-1185">Reference proteome</keyword>
<evidence type="ECO:0000256" key="3">
    <source>
        <dbReference type="ARBA" id="ARBA00022980"/>
    </source>
</evidence>
<evidence type="ECO:0000256" key="5">
    <source>
        <dbReference type="SAM" id="MobiDB-lite"/>
    </source>
</evidence>
<dbReference type="GO" id="GO:0022625">
    <property type="term" value="C:cytosolic large ribosomal subunit"/>
    <property type="evidence" value="ECO:0007669"/>
    <property type="project" value="TreeGrafter"/>
</dbReference>
<feature type="domain" description="Large ribosomal subunit protein bL25 L25" evidence="6">
    <location>
        <begin position="59"/>
        <end position="160"/>
    </location>
</feature>
<sequence length="263" mass="29207">MYLTRHILTRPSSLLRHFSHSATAAAATPLHDELPDPQPLTYLPGFPRPNPKHDETILAIPRALSGKNIAEKERKAGRVPSIVFEQEGGEHGGNKRLISVGTKQIKKLVSHLGQSFFLSRLFELEVRSDFESEEIVEKVRVLPRKIHIKASTDIPLNVTFIRAPSNALLKVDIPLVFIGDDVSPGLKKGASLNTIKRTVKYLCPADIIPPYIEVDLSELDVGQKFVMGDLVVHPALKLLQPKEEAVCKIMGQRVSETQPKKSK</sequence>
<evidence type="ECO:0000259" key="6">
    <source>
        <dbReference type="Pfam" id="PF01386"/>
    </source>
</evidence>
<dbReference type="FunFam" id="2.170.120.20:FF:000006">
    <property type="entry name" value="Ribosomal protein L25/Gln-tRNA synthetase, anti-codon-binding domain-containing protein"/>
    <property type="match status" value="1"/>
</dbReference>
<dbReference type="InterPro" id="IPR020056">
    <property type="entry name" value="Rbsml_bL25/Gln-tRNA_synth_N"/>
</dbReference>
<gene>
    <name evidence="8" type="ORF">LLUT_LOCUS24477</name>
</gene>
<dbReference type="Gene3D" id="2.40.240.10">
    <property type="entry name" value="Ribosomal Protein L25, Chain P"/>
    <property type="match status" value="1"/>
</dbReference>
<dbReference type="EMBL" id="CAXHTB010000017">
    <property type="protein sequence ID" value="CAL0323417.1"/>
    <property type="molecule type" value="Genomic_DNA"/>
</dbReference>
<dbReference type="SUPFAM" id="SSF50715">
    <property type="entry name" value="Ribosomal protein L25-like"/>
    <property type="match status" value="1"/>
</dbReference>
<dbReference type="InterPro" id="IPR020057">
    <property type="entry name" value="Ribosomal_bL25_b-dom"/>
</dbReference>
<feature type="region of interest" description="Disordered" evidence="5">
    <location>
        <begin position="30"/>
        <end position="49"/>
    </location>
</feature>
<evidence type="ECO:0000256" key="4">
    <source>
        <dbReference type="ARBA" id="ARBA00023274"/>
    </source>
</evidence>
<keyword evidence="2" id="KW-0694">RNA-binding</keyword>
<evidence type="ECO:0008006" key="10">
    <source>
        <dbReference type="Google" id="ProtNLM"/>
    </source>
</evidence>
<reference evidence="8 9" key="1">
    <citation type="submission" date="2024-03" db="EMBL/GenBank/DDBJ databases">
        <authorList>
            <person name="Martinez-Hernandez J."/>
        </authorList>
    </citation>
    <scope>NUCLEOTIDE SEQUENCE [LARGE SCALE GENOMIC DNA]</scope>
</reference>
<dbReference type="Gene3D" id="2.170.120.20">
    <property type="entry name" value="Ribosomal protein L25, beta domain"/>
    <property type="match status" value="1"/>
</dbReference>
<dbReference type="InterPro" id="IPR020930">
    <property type="entry name" value="Ribosomal_uL5_bac-type"/>
</dbReference>
<evidence type="ECO:0000256" key="2">
    <source>
        <dbReference type="ARBA" id="ARBA00022884"/>
    </source>
</evidence>
<proteinExistence type="predicted"/>